<comment type="similarity">
    <text evidence="1">Belongs to the patatin family.</text>
</comment>
<keyword evidence="2 3" id="KW-0443">Lipid metabolism</keyword>
<dbReference type="PROSITE" id="PS51635">
    <property type="entry name" value="PNPLA"/>
    <property type="match status" value="1"/>
</dbReference>
<organism evidence="5 6">
    <name type="scientific">Spirosoma liriopis</name>
    <dbReference type="NCBI Taxonomy" id="2937440"/>
    <lineage>
        <taxon>Bacteria</taxon>
        <taxon>Pseudomonadati</taxon>
        <taxon>Bacteroidota</taxon>
        <taxon>Cytophagia</taxon>
        <taxon>Cytophagales</taxon>
        <taxon>Cytophagaceae</taxon>
        <taxon>Spirosoma</taxon>
    </lineage>
</organism>
<feature type="short sequence motif" description="DGA/G" evidence="3">
    <location>
        <begin position="197"/>
        <end position="199"/>
    </location>
</feature>
<dbReference type="Gene3D" id="3.40.1090.10">
    <property type="entry name" value="Cytosolic phospholipase A2 catalytic domain"/>
    <property type="match status" value="1"/>
</dbReference>
<dbReference type="PANTHER" id="PTHR32176:SF92">
    <property type="entry name" value="XYLOSE ISOMERASE"/>
    <property type="match status" value="1"/>
</dbReference>
<dbReference type="InterPro" id="IPR016035">
    <property type="entry name" value="Acyl_Trfase/lysoPLipase"/>
</dbReference>
<evidence type="ECO:0000256" key="3">
    <source>
        <dbReference type="PROSITE-ProRule" id="PRU01161"/>
    </source>
</evidence>
<evidence type="ECO:0000313" key="6">
    <source>
        <dbReference type="Proteomes" id="UP001202180"/>
    </source>
</evidence>
<comment type="caution">
    <text evidence="5">The sequence shown here is derived from an EMBL/GenBank/DDBJ whole genome shotgun (WGS) entry which is preliminary data.</text>
</comment>
<feature type="short sequence motif" description="GXSXG" evidence="3">
    <location>
        <begin position="42"/>
        <end position="46"/>
    </location>
</feature>
<dbReference type="PANTHER" id="PTHR32176">
    <property type="entry name" value="XYLOSE ISOMERASE"/>
    <property type="match status" value="1"/>
</dbReference>
<evidence type="ECO:0000259" key="4">
    <source>
        <dbReference type="PROSITE" id="PS51635"/>
    </source>
</evidence>
<protein>
    <submittedName>
        <fullName evidence="5">Patatin-like phospholipase family protein</fullName>
    </submittedName>
</protein>
<dbReference type="EMBL" id="JALPRF010000002">
    <property type="protein sequence ID" value="MCK8493152.1"/>
    <property type="molecule type" value="Genomic_DNA"/>
</dbReference>
<accession>A0ABT0HLZ0</accession>
<evidence type="ECO:0000313" key="5">
    <source>
        <dbReference type="EMBL" id="MCK8493152.1"/>
    </source>
</evidence>
<sequence length="340" mass="38429">MPFKILSIDGGGLRGIIPLLILNKIEQITSKSIADIFDLIAGTSTGGLVASALALKRENKPNESKFTVQEVIDLYKNNAINIFPPRTGRFLQLKDYVYPKYDSSGLEKTFNAILGEKKLNDCRKPILITSYDFRSYQPLYFTSRFVNPTSNDYHIQKNFYLKDICRATSAAPTYFPPFSFNFLAFANEQPLRMDCIDGGIFLNNPSLAALVEVLSNSNDTLYKNVSEEANYPFNDVYVLSLGTGIVNQIKSESFKATKWGEAKWAKPLITAMMQANGQAVEYQMKILSKSNHVRINPNLEKHTEFDDSSESAFKYWTEETLSQVINNSIVWDEVKRILDA</sequence>
<name>A0ABT0HLZ0_9BACT</name>
<feature type="domain" description="PNPLA" evidence="4">
    <location>
        <begin position="6"/>
        <end position="210"/>
    </location>
</feature>
<feature type="short sequence motif" description="GXGXXG" evidence="3">
    <location>
        <begin position="10"/>
        <end position="15"/>
    </location>
</feature>
<dbReference type="Pfam" id="PF01734">
    <property type="entry name" value="Patatin"/>
    <property type="match status" value="1"/>
</dbReference>
<feature type="active site" description="Proton acceptor" evidence="3">
    <location>
        <position position="197"/>
    </location>
</feature>
<proteinExistence type="inferred from homology"/>
<keyword evidence="3" id="KW-0378">Hydrolase</keyword>
<dbReference type="RefSeq" id="WP_248477733.1">
    <property type="nucleotide sequence ID" value="NZ_JALPRF010000002.1"/>
</dbReference>
<reference evidence="5 6" key="1">
    <citation type="submission" date="2022-04" db="EMBL/GenBank/DDBJ databases">
        <title>Spirosoma sp. strain RP8 genome sequencing and assembly.</title>
        <authorList>
            <person name="Jung Y."/>
        </authorList>
    </citation>
    <scope>NUCLEOTIDE SEQUENCE [LARGE SCALE GENOMIC DNA]</scope>
    <source>
        <strain evidence="5 6">RP8</strain>
    </source>
</reference>
<dbReference type="InterPro" id="IPR002641">
    <property type="entry name" value="PNPLA_dom"/>
</dbReference>
<keyword evidence="3" id="KW-0442">Lipid degradation</keyword>
<evidence type="ECO:0000256" key="1">
    <source>
        <dbReference type="ARBA" id="ARBA00010240"/>
    </source>
</evidence>
<gene>
    <name evidence="5" type="ORF">M0L20_14885</name>
</gene>
<evidence type="ECO:0000256" key="2">
    <source>
        <dbReference type="ARBA" id="ARBA00023098"/>
    </source>
</evidence>
<feature type="active site" description="Nucleophile" evidence="3">
    <location>
        <position position="44"/>
    </location>
</feature>
<dbReference type="SUPFAM" id="SSF52151">
    <property type="entry name" value="FabD/lysophospholipase-like"/>
    <property type="match status" value="1"/>
</dbReference>
<dbReference type="Proteomes" id="UP001202180">
    <property type="component" value="Unassembled WGS sequence"/>
</dbReference>
<keyword evidence="6" id="KW-1185">Reference proteome</keyword>